<dbReference type="PANTHER" id="PTHR28643:SF1">
    <property type="entry name" value="SWI5-DEPENDENT RECOMBINATION DNA REPAIR PROTEIN 1 HOMOLOG"/>
    <property type="match status" value="1"/>
</dbReference>
<evidence type="ECO:0000256" key="7">
    <source>
        <dbReference type="ARBA" id="ARBA00023163"/>
    </source>
</evidence>
<keyword evidence="7" id="KW-0804">Transcription</keyword>
<dbReference type="Proteomes" id="UP000027135">
    <property type="component" value="Unassembled WGS sequence"/>
</dbReference>
<name>A0A067QLE1_ZOONE</name>
<dbReference type="AlphaFoldDB" id="A0A067QLE1"/>
<evidence type="ECO:0000256" key="10">
    <source>
        <dbReference type="ARBA" id="ARBA00033234"/>
    </source>
</evidence>
<evidence type="ECO:0000256" key="3">
    <source>
        <dbReference type="ARBA" id="ARBA00014688"/>
    </source>
</evidence>
<feature type="region of interest" description="Disordered" evidence="12">
    <location>
        <begin position="52"/>
        <end position="73"/>
    </location>
</feature>
<comment type="similarity">
    <text evidence="2">Belongs to the SFR1/MEI5 family.</text>
</comment>
<feature type="compositionally biased region" description="Basic and acidic residues" evidence="12">
    <location>
        <begin position="185"/>
        <end position="197"/>
    </location>
</feature>
<reference evidence="13 14" key="1">
    <citation type="journal article" date="2014" name="Nat. Commun.">
        <title>Molecular traces of alternative social organization in a termite genome.</title>
        <authorList>
            <person name="Terrapon N."/>
            <person name="Li C."/>
            <person name="Robertson H.M."/>
            <person name="Ji L."/>
            <person name="Meng X."/>
            <person name="Booth W."/>
            <person name="Chen Z."/>
            <person name="Childers C.P."/>
            <person name="Glastad K.M."/>
            <person name="Gokhale K."/>
            <person name="Gowin J."/>
            <person name="Gronenberg W."/>
            <person name="Hermansen R.A."/>
            <person name="Hu H."/>
            <person name="Hunt B.G."/>
            <person name="Huylmans A.K."/>
            <person name="Khalil S.M."/>
            <person name="Mitchell R.D."/>
            <person name="Munoz-Torres M.C."/>
            <person name="Mustard J.A."/>
            <person name="Pan H."/>
            <person name="Reese J.T."/>
            <person name="Scharf M.E."/>
            <person name="Sun F."/>
            <person name="Vogel H."/>
            <person name="Xiao J."/>
            <person name="Yang W."/>
            <person name="Yang Z."/>
            <person name="Yang Z."/>
            <person name="Zhou J."/>
            <person name="Zhu J."/>
            <person name="Brent C.S."/>
            <person name="Elsik C.G."/>
            <person name="Goodisman M.A."/>
            <person name="Liberles D.A."/>
            <person name="Roe R.M."/>
            <person name="Vargo E.L."/>
            <person name="Vilcinskas A."/>
            <person name="Wang J."/>
            <person name="Bornberg-Bauer E."/>
            <person name="Korb J."/>
            <person name="Zhang G."/>
            <person name="Liebig J."/>
        </authorList>
    </citation>
    <scope>NUCLEOTIDE SEQUENCE [LARGE SCALE GENOMIC DNA]</scope>
    <source>
        <tissue evidence="13">Whole organism</tissue>
    </source>
</reference>
<feature type="compositionally biased region" description="Polar residues" evidence="12">
    <location>
        <begin position="58"/>
        <end position="69"/>
    </location>
</feature>
<evidence type="ECO:0000313" key="13">
    <source>
        <dbReference type="EMBL" id="KDR08856.1"/>
    </source>
</evidence>
<evidence type="ECO:0000256" key="11">
    <source>
        <dbReference type="SAM" id="Coils"/>
    </source>
</evidence>
<keyword evidence="8" id="KW-0234">DNA repair</keyword>
<dbReference type="InterPro" id="IPR018468">
    <property type="entry name" value="SFR1/Mei5"/>
</dbReference>
<keyword evidence="4" id="KW-0227">DNA damage</keyword>
<proteinExistence type="inferred from homology"/>
<accession>A0A067QLE1</accession>
<comment type="subcellular location">
    <subcellularLocation>
        <location evidence="1">Nucleus</location>
    </subcellularLocation>
</comment>
<evidence type="ECO:0000256" key="12">
    <source>
        <dbReference type="SAM" id="MobiDB-lite"/>
    </source>
</evidence>
<dbReference type="PANTHER" id="PTHR28643">
    <property type="entry name" value="SWI5-DEPENDENT RECOMBINATION DNA REPAIR PROTEIN 1 HOMOLOG"/>
    <property type="match status" value="1"/>
</dbReference>
<dbReference type="InParanoid" id="A0A067QLE1"/>
<dbReference type="InterPro" id="IPR042429">
    <property type="entry name" value="SFR1"/>
</dbReference>
<gene>
    <name evidence="13" type="ORF">L798_01342</name>
</gene>
<keyword evidence="14" id="KW-1185">Reference proteome</keyword>
<sequence>MDSVISDETVLESPSPQAYTPISLRNHKLFSTSCTKQHSKGLLTPCRQVGLRRKSPKNAMSPSNSNSIPLVTPRNLRFVSPGGNCKGQGKFMGSVLDKHIPYEEETSKSLGERLNLENINEKTKQCKYEVEEESFHDKHEERTTEKIQTENFINKADMNVHVCEESDLQSKLYGTYNVNSSESSDGERANKKPKMENVDDEAQQYNIDRPSYKNLDLQSSSNNEHNSEDKNGEITIEKTLMENKNDVTHNFSVDMYSCKYLDLQSNSRNKDMNSFDNMIECTEDNLNILKRQITVKEEEVKRLKLTLLYKKKHDVNELAIEIARWKEGCQEALRRLHQASTLQGYQLNMTQLLETFGIPPEAIGYNEDTDDFDEG</sequence>
<feature type="region of interest" description="Disordered" evidence="12">
    <location>
        <begin position="176"/>
        <end position="232"/>
    </location>
</feature>
<evidence type="ECO:0000256" key="8">
    <source>
        <dbReference type="ARBA" id="ARBA00023204"/>
    </source>
</evidence>
<feature type="coiled-coil region" evidence="11">
    <location>
        <begin position="272"/>
        <end position="306"/>
    </location>
</feature>
<keyword evidence="9" id="KW-0539">Nucleus</keyword>
<keyword evidence="6 11" id="KW-0175">Coiled coil</keyword>
<dbReference type="GO" id="GO:0003713">
    <property type="term" value="F:transcription coactivator activity"/>
    <property type="evidence" value="ECO:0007669"/>
    <property type="project" value="InterPro"/>
</dbReference>
<dbReference type="EMBL" id="KK853292">
    <property type="protein sequence ID" value="KDR08856.1"/>
    <property type="molecule type" value="Genomic_DNA"/>
</dbReference>
<evidence type="ECO:0000256" key="6">
    <source>
        <dbReference type="ARBA" id="ARBA00023054"/>
    </source>
</evidence>
<dbReference type="OMA" id="HEEIQME"/>
<evidence type="ECO:0000256" key="1">
    <source>
        <dbReference type="ARBA" id="ARBA00004123"/>
    </source>
</evidence>
<keyword evidence="5" id="KW-0805">Transcription regulation</keyword>
<dbReference type="GO" id="GO:0032798">
    <property type="term" value="C:Swi5-Sfr1 complex"/>
    <property type="evidence" value="ECO:0007669"/>
    <property type="project" value="InterPro"/>
</dbReference>
<evidence type="ECO:0000256" key="4">
    <source>
        <dbReference type="ARBA" id="ARBA00022763"/>
    </source>
</evidence>
<dbReference type="GO" id="GO:0000724">
    <property type="term" value="P:double-strand break repair via homologous recombination"/>
    <property type="evidence" value="ECO:0007669"/>
    <property type="project" value="InterPro"/>
</dbReference>
<organism evidence="13 14">
    <name type="scientific">Zootermopsis nevadensis</name>
    <name type="common">Dampwood termite</name>
    <dbReference type="NCBI Taxonomy" id="136037"/>
    <lineage>
        <taxon>Eukaryota</taxon>
        <taxon>Metazoa</taxon>
        <taxon>Ecdysozoa</taxon>
        <taxon>Arthropoda</taxon>
        <taxon>Hexapoda</taxon>
        <taxon>Insecta</taxon>
        <taxon>Pterygota</taxon>
        <taxon>Neoptera</taxon>
        <taxon>Polyneoptera</taxon>
        <taxon>Dictyoptera</taxon>
        <taxon>Blattodea</taxon>
        <taxon>Blattoidea</taxon>
        <taxon>Termitoidae</taxon>
        <taxon>Termopsidae</taxon>
        <taxon>Zootermopsis</taxon>
    </lineage>
</organism>
<evidence type="ECO:0000256" key="9">
    <source>
        <dbReference type="ARBA" id="ARBA00023242"/>
    </source>
</evidence>
<evidence type="ECO:0000256" key="2">
    <source>
        <dbReference type="ARBA" id="ARBA00008729"/>
    </source>
</evidence>
<dbReference type="OrthoDB" id="10051617at2759"/>
<evidence type="ECO:0000313" key="14">
    <source>
        <dbReference type="Proteomes" id="UP000027135"/>
    </source>
</evidence>
<evidence type="ECO:0000256" key="5">
    <source>
        <dbReference type="ARBA" id="ARBA00023015"/>
    </source>
</evidence>
<dbReference type="Pfam" id="PF10376">
    <property type="entry name" value="Mei5"/>
    <property type="match status" value="1"/>
</dbReference>
<protein>
    <recommendedName>
        <fullName evidence="3">Swi5-dependent recombination DNA repair protein 1 homolog</fullName>
    </recommendedName>
    <alternativeName>
        <fullName evidence="10">Meiosis protein 5 homolog</fullName>
    </alternativeName>
</protein>